<keyword evidence="1" id="KW-0472">Membrane</keyword>
<dbReference type="EnsemblPlants" id="Pp3c4_16290V3.1">
    <property type="protein sequence ID" value="PAC:32921425.CDS.1"/>
    <property type="gene ID" value="Pp3c4_16290"/>
</dbReference>
<sequence length="124" mass="13403">MGSSSGKGISGVFRGQLLYGLPLFGWCNGCCLCCCGGIDSDTSSSAGLPGHYSCAFLLLLLARSLACFSPWLLLLPLPSSFERRHRALGSLISKRACIGSGQHGLPSLLLFSRLHDFRVYKRYE</sequence>
<protein>
    <submittedName>
        <fullName evidence="2 3">Uncharacterized protein</fullName>
    </submittedName>
</protein>
<dbReference type="Gramene" id="Pp3c4_16290V3.2">
    <property type="protein sequence ID" value="PAC:32921426.CDS.1"/>
    <property type="gene ID" value="Pp3c4_16290"/>
</dbReference>
<dbReference type="EMBL" id="ABEU02000004">
    <property type="protein sequence ID" value="PNR55404.1"/>
    <property type="molecule type" value="Genomic_DNA"/>
</dbReference>
<dbReference type="Proteomes" id="UP000006727">
    <property type="component" value="Chromosome 4"/>
</dbReference>
<accession>A0A2K1KNP2</accession>
<dbReference type="AlphaFoldDB" id="A0A2K1KNP2"/>
<evidence type="ECO:0000313" key="4">
    <source>
        <dbReference type="Proteomes" id="UP000006727"/>
    </source>
</evidence>
<evidence type="ECO:0000313" key="2">
    <source>
        <dbReference type="EMBL" id="PNR55404.1"/>
    </source>
</evidence>
<keyword evidence="4" id="KW-1185">Reference proteome</keyword>
<keyword evidence="1" id="KW-0812">Transmembrane</keyword>
<name>A0A2K1KNP2_PHYPA</name>
<reference evidence="2 4" key="1">
    <citation type="journal article" date="2008" name="Science">
        <title>The Physcomitrella genome reveals evolutionary insights into the conquest of land by plants.</title>
        <authorList>
            <person name="Rensing S."/>
            <person name="Lang D."/>
            <person name="Zimmer A."/>
            <person name="Terry A."/>
            <person name="Salamov A."/>
            <person name="Shapiro H."/>
            <person name="Nishiyama T."/>
            <person name="Perroud P.-F."/>
            <person name="Lindquist E."/>
            <person name="Kamisugi Y."/>
            <person name="Tanahashi T."/>
            <person name="Sakakibara K."/>
            <person name="Fujita T."/>
            <person name="Oishi K."/>
            <person name="Shin-I T."/>
            <person name="Kuroki Y."/>
            <person name="Toyoda A."/>
            <person name="Suzuki Y."/>
            <person name="Hashimoto A."/>
            <person name="Yamaguchi K."/>
            <person name="Sugano A."/>
            <person name="Kohara Y."/>
            <person name="Fujiyama A."/>
            <person name="Anterola A."/>
            <person name="Aoki S."/>
            <person name="Ashton N."/>
            <person name="Barbazuk W.B."/>
            <person name="Barker E."/>
            <person name="Bennetzen J."/>
            <person name="Bezanilla M."/>
            <person name="Blankenship R."/>
            <person name="Cho S.H."/>
            <person name="Dutcher S."/>
            <person name="Estelle M."/>
            <person name="Fawcett J.A."/>
            <person name="Gundlach H."/>
            <person name="Hanada K."/>
            <person name="Heyl A."/>
            <person name="Hicks K.A."/>
            <person name="Hugh J."/>
            <person name="Lohr M."/>
            <person name="Mayer K."/>
            <person name="Melkozernov A."/>
            <person name="Murata T."/>
            <person name="Nelson D."/>
            <person name="Pils B."/>
            <person name="Prigge M."/>
            <person name="Reiss B."/>
            <person name="Renner T."/>
            <person name="Rombauts S."/>
            <person name="Rushton P."/>
            <person name="Sanderfoot A."/>
            <person name="Schween G."/>
            <person name="Shiu S.-H."/>
            <person name="Stueber K."/>
            <person name="Theodoulou F.L."/>
            <person name="Tu H."/>
            <person name="Van de Peer Y."/>
            <person name="Verrier P.J."/>
            <person name="Waters E."/>
            <person name="Wood A."/>
            <person name="Yang L."/>
            <person name="Cove D."/>
            <person name="Cuming A."/>
            <person name="Hasebe M."/>
            <person name="Lucas S."/>
            <person name="Mishler D.B."/>
            <person name="Reski R."/>
            <person name="Grigoriev I."/>
            <person name="Quatrano R.S."/>
            <person name="Boore J.L."/>
        </authorList>
    </citation>
    <scope>NUCLEOTIDE SEQUENCE [LARGE SCALE GENOMIC DNA]</scope>
    <source>
        <strain evidence="3 4">cv. Gransden 2004</strain>
    </source>
</reference>
<organism evidence="2">
    <name type="scientific">Physcomitrium patens</name>
    <name type="common">Spreading-leaved earth moss</name>
    <name type="synonym">Physcomitrella patens</name>
    <dbReference type="NCBI Taxonomy" id="3218"/>
    <lineage>
        <taxon>Eukaryota</taxon>
        <taxon>Viridiplantae</taxon>
        <taxon>Streptophyta</taxon>
        <taxon>Embryophyta</taxon>
        <taxon>Bryophyta</taxon>
        <taxon>Bryophytina</taxon>
        <taxon>Bryopsida</taxon>
        <taxon>Funariidae</taxon>
        <taxon>Funariales</taxon>
        <taxon>Funariaceae</taxon>
        <taxon>Physcomitrium</taxon>
    </lineage>
</organism>
<reference evidence="3" key="3">
    <citation type="submission" date="2020-12" db="UniProtKB">
        <authorList>
            <consortium name="EnsemblPlants"/>
        </authorList>
    </citation>
    <scope>IDENTIFICATION</scope>
</reference>
<dbReference type="EnsemblPlants" id="Pp3c4_16290V3.2">
    <property type="protein sequence ID" value="PAC:32921426.CDS.1"/>
    <property type="gene ID" value="Pp3c4_16290"/>
</dbReference>
<reference evidence="2 4" key="2">
    <citation type="journal article" date="2018" name="Plant J.">
        <title>The Physcomitrella patens chromosome-scale assembly reveals moss genome structure and evolution.</title>
        <authorList>
            <person name="Lang D."/>
            <person name="Ullrich K.K."/>
            <person name="Murat F."/>
            <person name="Fuchs J."/>
            <person name="Jenkins J."/>
            <person name="Haas F.B."/>
            <person name="Piednoel M."/>
            <person name="Gundlach H."/>
            <person name="Van Bel M."/>
            <person name="Meyberg R."/>
            <person name="Vives C."/>
            <person name="Morata J."/>
            <person name="Symeonidi A."/>
            <person name="Hiss M."/>
            <person name="Muchero W."/>
            <person name="Kamisugi Y."/>
            <person name="Saleh O."/>
            <person name="Blanc G."/>
            <person name="Decker E.L."/>
            <person name="van Gessel N."/>
            <person name="Grimwood J."/>
            <person name="Hayes R.D."/>
            <person name="Graham S.W."/>
            <person name="Gunter L.E."/>
            <person name="McDaniel S.F."/>
            <person name="Hoernstein S.N.W."/>
            <person name="Larsson A."/>
            <person name="Li F.W."/>
            <person name="Perroud P.F."/>
            <person name="Phillips J."/>
            <person name="Ranjan P."/>
            <person name="Rokshar D.S."/>
            <person name="Rothfels C.J."/>
            <person name="Schneider L."/>
            <person name="Shu S."/>
            <person name="Stevenson D.W."/>
            <person name="Thummler F."/>
            <person name="Tillich M."/>
            <person name="Villarreal Aguilar J.C."/>
            <person name="Widiez T."/>
            <person name="Wong G.K."/>
            <person name="Wymore A."/>
            <person name="Zhang Y."/>
            <person name="Zimmer A.D."/>
            <person name="Quatrano R.S."/>
            <person name="Mayer K.F.X."/>
            <person name="Goodstein D."/>
            <person name="Casacuberta J.M."/>
            <person name="Vandepoele K."/>
            <person name="Reski R."/>
            <person name="Cuming A.C."/>
            <person name="Tuskan G.A."/>
            <person name="Maumus F."/>
            <person name="Salse J."/>
            <person name="Schmutz J."/>
            <person name="Rensing S.A."/>
        </authorList>
    </citation>
    <scope>NUCLEOTIDE SEQUENCE [LARGE SCALE GENOMIC DNA]</scope>
    <source>
        <strain evidence="3 4">cv. Gransden 2004</strain>
    </source>
</reference>
<feature type="transmembrane region" description="Helical" evidence="1">
    <location>
        <begin position="55"/>
        <end position="77"/>
    </location>
</feature>
<gene>
    <name evidence="2" type="ORF">PHYPA_006301</name>
</gene>
<dbReference type="Gramene" id="Pp3c4_16290V3.1">
    <property type="protein sequence ID" value="PAC:32921425.CDS.1"/>
    <property type="gene ID" value="Pp3c4_16290"/>
</dbReference>
<proteinExistence type="predicted"/>
<keyword evidence="1" id="KW-1133">Transmembrane helix</keyword>
<evidence type="ECO:0000313" key="3">
    <source>
        <dbReference type="EnsemblPlants" id="PAC:32921425.CDS.1"/>
    </source>
</evidence>
<dbReference type="InParanoid" id="A0A2K1KNP2"/>
<evidence type="ECO:0000256" key="1">
    <source>
        <dbReference type="SAM" id="Phobius"/>
    </source>
</evidence>